<feature type="compositionally biased region" description="Basic and acidic residues" evidence="4">
    <location>
        <begin position="31"/>
        <end position="42"/>
    </location>
</feature>
<evidence type="ECO:0000256" key="1">
    <source>
        <dbReference type="ARBA" id="ARBA00023015"/>
    </source>
</evidence>
<gene>
    <name evidence="5" type="ORF">CEPIT_LOCUS5216</name>
</gene>
<evidence type="ECO:0000256" key="4">
    <source>
        <dbReference type="SAM" id="MobiDB-lite"/>
    </source>
</evidence>
<reference evidence="5" key="1">
    <citation type="submission" date="2022-07" db="EMBL/GenBank/DDBJ databases">
        <authorList>
            <person name="Macas J."/>
            <person name="Novak P."/>
            <person name="Neumann P."/>
        </authorList>
    </citation>
    <scope>NUCLEOTIDE SEQUENCE</scope>
</reference>
<comment type="similarity">
    <text evidence="3">Belongs to the GRAS family.</text>
</comment>
<dbReference type="Proteomes" id="UP001152523">
    <property type="component" value="Unassembled WGS sequence"/>
</dbReference>
<keyword evidence="6" id="KW-1185">Reference proteome</keyword>
<feature type="region of interest" description="Disordered" evidence="4">
    <location>
        <begin position="31"/>
        <end position="59"/>
    </location>
</feature>
<accession>A0AAV0CGZ5</accession>
<dbReference type="EMBL" id="CAMAPF010000028">
    <property type="protein sequence ID" value="CAH9075064.1"/>
    <property type="molecule type" value="Genomic_DNA"/>
</dbReference>
<comment type="caution">
    <text evidence="5">The sequence shown here is derived from an EMBL/GenBank/DDBJ whole genome shotgun (WGS) entry which is preliminary data.</text>
</comment>
<sequence length="458" mass="50757">MVMDPRFNRLLDSSATEFQLENEIILSTLKESQDIPGNHKDATSMTPAPTLDSRNDHDSGPTIEYISQVLLDDSNIDENNNPCLIYDPNSLRAVEFQLENEIILSTLKESQDIPDSHKDATSMTHAPTLDSQNDHDSGLALKYISQMLMDDSNIDENNYPCLFYDPNSLRAVENVFYDALHQNPSVPYQVPLFVNNKSGSLDSTFGCSGDYSTGLFSSSYRLNSIVNTKMDTSETVMLGPNVFNDTESILQFRRGVEEASGYFPSGNQLLFNIEKGHSSDSSRGKKHQHRGDVGLEEERSSKQSAVYGEDEVLELVELFDKIFLFSNNMDPPSVVEKSTQQKGRGRGKGYSKKQGGACENVDIESLLTSCAQSIAEADHRIAEEKLKKIRQYSSPTGDANQRLSHAFANALQARMDGTGAQQYAALASNKITASGMIKTGPFLSKISHKDLEDLLNFE</sequence>
<feature type="compositionally biased region" description="Basic and acidic residues" evidence="4">
    <location>
        <begin position="290"/>
        <end position="301"/>
    </location>
</feature>
<evidence type="ECO:0000256" key="2">
    <source>
        <dbReference type="ARBA" id="ARBA00023163"/>
    </source>
</evidence>
<evidence type="ECO:0000313" key="6">
    <source>
        <dbReference type="Proteomes" id="UP001152523"/>
    </source>
</evidence>
<keyword evidence="2" id="KW-0804">Transcription</keyword>
<evidence type="ECO:0000313" key="5">
    <source>
        <dbReference type="EMBL" id="CAH9075064.1"/>
    </source>
</evidence>
<dbReference type="Pfam" id="PF03514">
    <property type="entry name" value="GRAS"/>
    <property type="match status" value="1"/>
</dbReference>
<feature type="region of interest" description="Disordered" evidence="4">
    <location>
        <begin position="275"/>
        <end position="302"/>
    </location>
</feature>
<proteinExistence type="inferred from homology"/>
<dbReference type="InterPro" id="IPR005202">
    <property type="entry name" value="TF_GRAS"/>
</dbReference>
<protein>
    <submittedName>
        <fullName evidence="5">Uncharacterized protein</fullName>
    </submittedName>
</protein>
<keyword evidence="1" id="KW-0805">Transcription regulation</keyword>
<dbReference type="AlphaFoldDB" id="A0AAV0CGZ5"/>
<name>A0AAV0CGZ5_9ASTE</name>
<comment type="caution">
    <text evidence="3">Lacks conserved residue(s) required for the propagation of feature annotation.</text>
</comment>
<evidence type="ECO:0000256" key="3">
    <source>
        <dbReference type="PROSITE-ProRule" id="PRU01191"/>
    </source>
</evidence>
<feature type="region of interest" description="Disordered" evidence="4">
    <location>
        <begin position="330"/>
        <end position="354"/>
    </location>
</feature>
<dbReference type="PROSITE" id="PS50985">
    <property type="entry name" value="GRAS"/>
    <property type="match status" value="1"/>
</dbReference>
<organism evidence="5 6">
    <name type="scientific">Cuscuta epithymum</name>
    <dbReference type="NCBI Taxonomy" id="186058"/>
    <lineage>
        <taxon>Eukaryota</taxon>
        <taxon>Viridiplantae</taxon>
        <taxon>Streptophyta</taxon>
        <taxon>Embryophyta</taxon>
        <taxon>Tracheophyta</taxon>
        <taxon>Spermatophyta</taxon>
        <taxon>Magnoliopsida</taxon>
        <taxon>eudicotyledons</taxon>
        <taxon>Gunneridae</taxon>
        <taxon>Pentapetalae</taxon>
        <taxon>asterids</taxon>
        <taxon>lamiids</taxon>
        <taxon>Solanales</taxon>
        <taxon>Convolvulaceae</taxon>
        <taxon>Cuscuteae</taxon>
        <taxon>Cuscuta</taxon>
        <taxon>Cuscuta subgen. Cuscuta</taxon>
    </lineage>
</organism>
<feature type="region of interest" description="Leucine repeat I (LRI)" evidence="3">
    <location>
        <begin position="361"/>
        <end position="421"/>
    </location>
</feature>